<gene>
    <name evidence="2" type="ORF">TSAR_012459</name>
</gene>
<keyword evidence="3" id="KW-1185">Reference proteome</keyword>
<organism evidence="2 3">
    <name type="scientific">Trichomalopsis sarcophagae</name>
    <dbReference type="NCBI Taxonomy" id="543379"/>
    <lineage>
        <taxon>Eukaryota</taxon>
        <taxon>Metazoa</taxon>
        <taxon>Ecdysozoa</taxon>
        <taxon>Arthropoda</taxon>
        <taxon>Hexapoda</taxon>
        <taxon>Insecta</taxon>
        <taxon>Pterygota</taxon>
        <taxon>Neoptera</taxon>
        <taxon>Endopterygota</taxon>
        <taxon>Hymenoptera</taxon>
        <taxon>Apocrita</taxon>
        <taxon>Proctotrupomorpha</taxon>
        <taxon>Chalcidoidea</taxon>
        <taxon>Pteromalidae</taxon>
        <taxon>Pteromalinae</taxon>
        <taxon>Trichomalopsis</taxon>
    </lineage>
</organism>
<evidence type="ECO:0000256" key="1">
    <source>
        <dbReference type="SAM" id="MobiDB-lite"/>
    </source>
</evidence>
<name>A0A232FFS1_9HYME</name>
<dbReference type="EMBL" id="NNAY01000277">
    <property type="protein sequence ID" value="OXU29552.1"/>
    <property type="molecule type" value="Genomic_DNA"/>
</dbReference>
<comment type="caution">
    <text evidence="2">The sequence shown here is derived from an EMBL/GenBank/DDBJ whole genome shotgun (WGS) entry which is preliminary data.</text>
</comment>
<feature type="compositionally biased region" description="Pro residues" evidence="1">
    <location>
        <begin position="41"/>
        <end position="52"/>
    </location>
</feature>
<evidence type="ECO:0000313" key="3">
    <source>
        <dbReference type="Proteomes" id="UP000215335"/>
    </source>
</evidence>
<reference evidence="2 3" key="1">
    <citation type="journal article" date="2017" name="Curr. Biol.">
        <title>The Evolution of Venom by Co-option of Single-Copy Genes.</title>
        <authorList>
            <person name="Martinson E.O."/>
            <person name="Mrinalini"/>
            <person name="Kelkar Y.D."/>
            <person name="Chang C.H."/>
            <person name="Werren J.H."/>
        </authorList>
    </citation>
    <scope>NUCLEOTIDE SEQUENCE [LARGE SCALE GENOMIC DNA]</scope>
    <source>
        <strain evidence="2 3">Alberta</strain>
        <tissue evidence="2">Whole body</tissue>
    </source>
</reference>
<dbReference type="Proteomes" id="UP000215335">
    <property type="component" value="Unassembled WGS sequence"/>
</dbReference>
<sequence length="127" mass="14327">MFHIDYISTVDPFGDDPFAALHAPTRSDSPSPALPPKKTKLPPPRPAPPRPMQGPQLSSTSTVPGSAFVASHSDPFAEKAVSFHTDTTDSFEFADFANFDSKKFNDFNTLLFRYYERDYKIKHRYKL</sequence>
<evidence type="ECO:0000313" key="2">
    <source>
        <dbReference type="EMBL" id="OXU29552.1"/>
    </source>
</evidence>
<accession>A0A232FFS1</accession>
<protein>
    <submittedName>
        <fullName evidence="2">Uncharacterized protein</fullName>
    </submittedName>
</protein>
<dbReference type="STRING" id="543379.A0A232FFS1"/>
<feature type="region of interest" description="Disordered" evidence="1">
    <location>
        <begin position="18"/>
        <end position="66"/>
    </location>
</feature>
<proteinExistence type="predicted"/>
<feature type="compositionally biased region" description="Polar residues" evidence="1">
    <location>
        <begin position="55"/>
        <end position="64"/>
    </location>
</feature>
<dbReference type="AlphaFoldDB" id="A0A232FFS1"/>